<keyword evidence="3" id="KW-0378">Hydrolase</keyword>
<evidence type="ECO:0000259" key="5">
    <source>
        <dbReference type="PROSITE" id="PS51858"/>
    </source>
</evidence>
<proteinExistence type="inferred from homology"/>
<dbReference type="PANTHER" id="PTHR12378:SF80">
    <property type="entry name" value="IP06716P-RELATED"/>
    <property type="match status" value="1"/>
</dbReference>
<dbReference type="InterPro" id="IPR042266">
    <property type="entry name" value="PPPDE_sf"/>
</dbReference>
<keyword evidence="6" id="KW-1185">Reference proteome</keyword>
<dbReference type="WBParaSite" id="PSAMB.scaffold245size61711.g3731.t1">
    <property type="protein sequence ID" value="PSAMB.scaffold245size61711.g3731.t1"/>
    <property type="gene ID" value="PSAMB.scaffold245size61711.g3731"/>
</dbReference>
<dbReference type="InterPro" id="IPR008580">
    <property type="entry name" value="PPPDE_dom"/>
</dbReference>
<dbReference type="AlphaFoldDB" id="A0A914VVC7"/>
<protein>
    <submittedName>
        <fullName evidence="7">PPPDE domain-containing protein</fullName>
    </submittedName>
</protein>
<feature type="compositionally biased region" description="Polar residues" evidence="4">
    <location>
        <begin position="244"/>
        <end position="268"/>
    </location>
</feature>
<dbReference type="GO" id="GO:0006508">
    <property type="term" value="P:proteolysis"/>
    <property type="evidence" value="ECO:0007669"/>
    <property type="project" value="UniProtKB-KW"/>
</dbReference>
<dbReference type="SMART" id="SM01179">
    <property type="entry name" value="DUF862"/>
    <property type="match status" value="1"/>
</dbReference>
<evidence type="ECO:0000256" key="2">
    <source>
        <dbReference type="ARBA" id="ARBA00022670"/>
    </source>
</evidence>
<comment type="similarity">
    <text evidence="1">Belongs to the DeSI family.</text>
</comment>
<feature type="region of interest" description="Disordered" evidence="4">
    <location>
        <begin position="163"/>
        <end position="214"/>
    </location>
</feature>
<reference evidence="7" key="1">
    <citation type="submission" date="2022-11" db="UniProtKB">
        <authorList>
            <consortium name="WormBaseParasite"/>
        </authorList>
    </citation>
    <scope>IDENTIFICATION</scope>
</reference>
<dbReference type="GO" id="GO:0101005">
    <property type="term" value="F:deubiquitinase activity"/>
    <property type="evidence" value="ECO:0007669"/>
    <property type="project" value="TreeGrafter"/>
</dbReference>
<dbReference type="Pfam" id="PF05903">
    <property type="entry name" value="Peptidase_C97"/>
    <property type="match status" value="1"/>
</dbReference>
<evidence type="ECO:0000256" key="3">
    <source>
        <dbReference type="ARBA" id="ARBA00022801"/>
    </source>
</evidence>
<name>A0A914VVC7_9BILA</name>
<accession>A0A914VVC7</accession>
<evidence type="ECO:0000313" key="7">
    <source>
        <dbReference type="WBParaSite" id="PSAMB.scaffold245size61711.g3731.t1"/>
    </source>
</evidence>
<feature type="compositionally biased region" description="Low complexity" evidence="4">
    <location>
        <begin position="186"/>
        <end position="197"/>
    </location>
</feature>
<dbReference type="Gene3D" id="3.90.1720.30">
    <property type="entry name" value="PPPDE domains"/>
    <property type="match status" value="1"/>
</dbReference>
<evidence type="ECO:0000256" key="1">
    <source>
        <dbReference type="ARBA" id="ARBA00008140"/>
    </source>
</evidence>
<evidence type="ECO:0000256" key="4">
    <source>
        <dbReference type="SAM" id="MobiDB-lite"/>
    </source>
</evidence>
<dbReference type="PANTHER" id="PTHR12378">
    <property type="entry name" value="DESUMOYLATING ISOPEPTIDASE"/>
    <property type="match status" value="1"/>
</dbReference>
<feature type="domain" description="PPPDE" evidence="5">
    <location>
        <begin position="4"/>
        <end position="148"/>
    </location>
</feature>
<evidence type="ECO:0000313" key="6">
    <source>
        <dbReference type="Proteomes" id="UP000887566"/>
    </source>
</evidence>
<dbReference type="Proteomes" id="UP000887566">
    <property type="component" value="Unplaced"/>
</dbReference>
<dbReference type="GO" id="GO:0016579">
    <property type="term" value="P:protein deubiquitination"/>
    <property type="evidence" value="ECO:0007669"/>
    <property type="project" value="TreeGrafter"/>
</dbReference>
<organism evidence="6 7">
    <name type="scientific">Plectus sambesii</name>
    <dbReference type="NCBI Taxonomy" id="2011161"/>
    <lineage>
        <taxon>Eukaryota</taxon>
        <taxon>Metazoa</taxon>
        <taxon>Ecdysozoa</taxon>
        <taxon>Nematoda</taxon>
        <taxon>Chromadorea</taxon>
        <taxon>Plectida</taxon>
        <taxon>Plectina</taxon>
        <taxon>Plectoidea</taxon>
        <taxon>Plectidae</taxon>
        <taxon>Plectus</taxon>
    </lineage>
</organism>
<keyword evidence="2" id="KW-0645">Protease</keyword>
<feature type="region of interest" description="Disordered" evidence="4">
    <location>
        <begin position="227"/>
        <end position="283"/>
    </location>
</feature>
<dbReference type="PROSITE" id="PS51858">
    <property type="entry name" value="PPPDE"/>
    <property type="match status" value="1"/>
</dbReference>
<sequence>MSRTPVRLNVYDMYWLNEYASTVGIGVFHTGIEVYGVEYAYGGHPFAFSGIFDNTPQDAEELGENFKFRESILVGETDFTAGDVRHMIQLMGHEYKGDRYHLISKNCNHFTAALAKTLTGKDIPGWVNRLASISGSIPFLERCIPQEWLTPVALQQSLERRQSASNGAAVDSGSGQSTPEDDAAIRRNSSSAANSRHAPPPSVGAPPTSSNNGFRWSSLSSIGSAFSLSSTNGQSPRARDFDGGSTNLGSARSESPAPSLTRFWNSLRSLGDKDGGAANSKQT</sequence>